<evidence type="ECO:0000256" key="3">
    <source>
        <dbReference type="ARBA" id="ARBA00029631"/>
    </source>
</evidence>
<comment type="caution">
    <text evidence="5">The sequence shown here is derived from an EMBL/GenBank/DDBJ whole genome shotgun (WGS) entry which is preliminary data.</text>
</comment>
<reference evidence="5 6" key="1">
    <citation type="journal article" date="2015" name="Environ. Microbiol.">
        <title>Metagenome sequence of Elaphomyces granulatus from sporocarp tissue reveals Ascomycota ectomycorrhizal fingerprints of genome expansion and a Proteobacteria-rich microbiome.</title>
        <authorList>
            <person name="Quandt C.A."/>
            <person name="Kohler A."/>
            <person name="Hesse C.N."/>
            <person name="Sharpton T.J."/>
            <person name="Martin F."/>
            <person name="Spatafora J.W."/>
        </authorList>
    </citation>
    <scope>NUCLEOTIDE SEQUENCE [LARGE SCALE GENOMIC DNA]</scope>
    <source>
        <strain evidence="5 6">OSC145934</strain>
    </source>
</reference>
<evidence type="ECO:0000313" key="6">
    <source>
        <dbReference type="Proteomes" id="UP000243515"/>
    </source>
</evidence>
<evidence type="ECO:0000256" key="2">
    <source>
        <dbReference type="ARBA" id="ARBA00017835"/>
    </source>
</evidence>
<dbReference type="InterPro" id="IPR019560">
    <property type="entry name" value="Mitochondrial_18_kDa_protein"/>
</dbReference>
<evidence type="ECO:0000256" key="4">
    <source>
        <dbReference type="SAM" id="MobiDB-lite"/>
    </source>
</evidence>
<evidence type="ECO:0000313" key="5">
    <source>
        <dbReference type="EMBL" id="OXV11016.1"/>
    </source>
</evidence>
<dbReference type="EMBL" id="NPHW01002650">
    <property type="protein sequence ID" value="OXV11016.1"/>
    <property type="molecule type" value="Genomic_DNA"/>
</dbReference>
<feature type="compositionally biased region" description="Low complexity" evidence="4">
    <location>
        <begin position="164"/>
        <end position="179"/>
    </location>
</feature>
<feature type="compositionally biased region" description="Basic and acidic residues" evidence="4">
    <location>
        <begin position="337"/>
        <end position="356"/>
    </location>
</feature>
<sequence>MIWGSRKSDDDNSVEHIQDEPRPDFSKQPLPREKLPRKLQRLVDREDDYFDELYSPYSVDTTDTSYRYAGYANRIRTLLLSAHRHVAYTSDIGESFRPVAHPWLVRSAYAVSWTYILGDVGHEGYKAYLRNRRILAPPCEAYKDATDLKAQQVARGMVTGNVAGPLSSKPSNKSGSPSLHDGNRHGDVLVPWPTARIPLIEDYRVVMAKRAVFQSIASMALPALTIHSVVRYSGKALKGAKTTLVRTWVPIGLGLAVVPFLPYIFDEPIEEAIEWSFRTALRTFAGEDAVKPSLPPSHSASDHAAPLSSLLKLQDQKEHLHKSHEEREGADISWQEYKGEKLRAREQRKKERKGREEEVDSEGKGGWLTGWGFNRKTEKEPKEKGE</sequence>
<dbReference type="GO" id="GO:0005739">
    <property type="term" value="C:mitochondrion"/>
    <property type="evidence" value="ECO:0007669"/>
    <property type="project" value="TreeGrafter"/>
</dbReference>
<gene>
    <name evidence="5" type="ORF">Egran_01222</name>
</gene>
<keyword evidence="6" id="KW-1185">Reference proteome</keyword>
<comment type="similarity">
    <text evidence="1">Belongs to the MTFP1 family.</text>
</comment>
<protein>
    <recommendedName>
        <fullName evidence="2">Mitochondrial fission process protein 1</fullName>
    </recommendedName>
    <alternativeName>
        <fullName evidence="3">Mitochondrial 18 kDa protein</fullName>
    </alternativeName>
</protein>
<dbReference type="OrthoDB" id="424969at2759"/>
<feature type="compositionally biased region" description="Basic and acidic residues" evidence="4">
    <location>
        <begin position="316"/>
        <end position="330"/>
    </location>
</feature>
<organism evidence="5 6">
    <name type="scientific">Elaphomyces granulatus</name>
    <dbReference type="NCBI Taxonomy" id="519963"/>
    <lineage>
        <taxon>Eukaryota</taxon>
        <taxon>Fungi</taxon>
        <taxon>Dikarya</taxon>
        <taxon>Ascomycota</taxon>
        <taxon>Pezizomycotina</taxon>
        <taxon>Eurotiomycetes</taxon>
        <taxon>Eurotiomycetidae</taxon>
        <taxon>Eurotiales</taxon>
        <taxon>Elaphomycetaceae</taxon>
        <taxon>Elaphomyces</taxon>
    </lineage>
</organism>
<feature type="compositionally biased region" description="Basic and acidic residues" evidence="4">
    <location>
        <begin position="375"/>
        <end position="386"/>
    </location>
</feature>
<dbReference type="Pfam" id="PF10558">
    <property type="entry name" value="MTP18"/>
    <property type="match status" value="1"/>
</dbReference>
<name>A0A232M3R8_9EURO</name>
<accession>A0A232M3R8</accession>
<dbReference type="PANTHER" id="PTHR11001">
    <property type="entry name" value="MITOCHONDRIAL FISSION PROCESS PROTEIN 1"/>
    <property type="match status" value="1"/>
</dbReference>
<dbReference type="Proteomes" id="UP000243515">
    <property type="component" value="Unassembled WGS sequence"/>
</dbReference>
<dbReference type="PANTHER" id="PTHR11001:SF2">
    <property type="entry name" value="MITOCHONDRIAL FISSION PROCESS PROTEIN 1"/>
    <property type="match status" value="1"/>
</dbReference>
<feature type="region of interest" description="Disordered" evidence="4">
    <location>
        <begin position="316"/>
        <end position="386"/>
    </location>
</feature>
<evidence type="ECO:0000256" key="1">
    <source>
        <dbReference type="ARBA" id="ARBA00009224"/>
    </source>
</evidence>
<feature type="region of interest" description="Disordered" evidence="4">
    <location>
        <begin position="162"/>
        <end position="185"/>
    </location>
</feature>
<feature type="region of interest" description="Disordered" evidence="4">
    <location>
        <begin position="1"/>
        <end position="33"/>
    </location>
</feature>
<dbReference type="GO" id="GO:0000266">
    <property type="term" value="P:mitochondrial fission"/>
    <property type="evidence" value="ECO:0007669"/>
    <property type="project" value="TreeGrafter"/>
</dbReference>
<dbReference type="AlphaFoldDB" id="A0A232M3R8"/>
<proteinExistence type="inferred from homology"/>